<reference evidence="1" key="2">
    <citation type="journal article" date="2015" name="Data Brief">
        <title>Shoot transcriptome of the giant reed, Arundo donax.</title>
        <authorList>
            <person name="Barrero R.A."/>
            <person name="Guerrero F.D."/>
            <person name="Moolhuijzen P."/>
            <person name="Goolsby J.A."/>
            <person name="Tidwell J."/>
            <person name="Bellgard S.E."/>
            <person name="Bellgard M.I."/>
        </authorList>
    </citation>
    <scope>NUCLEOTIDE SEQUENCE</scope>
    <source>
        <tissue evidence="1">Shoot tissue taken approximately 20 cm above the soil surface</tissue>
    </source>
</reference>
<evidence type="ECO:0000313" key="1">
    <source>
        <dbReference type="EMBL" id="JAE28539.1"/>
    </source>
</evidence>
<proteinExistence type="predicted"/>
<organism evidence="1">
    <name type="scientific">Arundo donax</name>
    <name type="common">Giant reed</name>
    <name type="synonym">Donax arundinaceus</name>
    <dbReference type="NCBI Taxonomy" id="35708"/>
    <lineage>
        <taxon>Eukaryota</taxon>
        <taxon>Viridiplantae</taxon>
        <taxon>Streptophyta</taxon>
        <taxon>Embryophyta</taxon>
        <taxon>Tracheophyta</taxon>
        <taxon>Spermatophyta</taxon>
        <taxon>Magnoliopsida</taxon>
        <taxon>Liliopsida</taxon>
        <taxon>Poales</taxon>
        <taxon>Poaceae</taxon>
        <taxon>PACMAD clade</taxon>
        <taxon>Arundinoideae</taxon>
        <taxon>Arundineae</taxon>
        <taxon>Arundo</taxon>
    </lineage>
</organism>
<reference evidence="1" key="1">
    <citation type="submission" date="2014-09" db="EMBL/GenBank/DDBJ databases">
        <authorList>
            <person name="Magalhaes I.L.F."/>
            <person name="Oliveira U."/>
            <person name="Santos F.R."/>
            <person name="Vidigal T.H.D.A."/>
            <person name="Brescovit A.D."/>
            <person name="Santos A.J."/>
        </authorList>
    </citation>
    <scope>NUCLEOTIDE SEQUENCE</scope>
    <source>
        <tissue evidence="1">Shoot tissue taken approximately 20 cm above the soil surface</tissue>
    </source>
</reference>
<dbReference type="AlphaFoldDB" id="A0A0A9GYB9"/>
<dbReference type="EMBL" id="GBRH01169357">
    <property type="protein sequence ID" value="JAE28539.1"/>
    <property type="molecule type" value="Transcribed_RNA"/>
</dbReference>
<sequence length="33" mass="3973">MMIDDNMHYLFIFLLIFVFTFRGAFGGWEHDST</sequence>
<protein>
    <submittedName>
        <fullName evidence="1">Uncharacterized protein</fullName>
    </submittedName>
</protein>
<name>A0A0A9GYB9_ARUDO</name>
<accession>A0A0A9GYB9</accession>